<evidence type="ECO:0000313" key="13">
    <source>
        <dbReference type="Proteomes" id="UP001066276"/>
    </source>
</evidence>
<dbReference type="AlphaFoldDB" id="A0AAV7N266"/>
<dbReference type="Pfam" id="PF03128">
    <property type="entry name" value="CXCXC"/>
    <property type="match status" value="1"/>
</dbReference>
<dbReference type="InterPro" id="IPR023581">
    <property type="entry name" value="PD_growth_factor_CS"/>
</dbReference>
<protein>
    <recommendedName>
        <fullName evidence="11">Platelet-derived growth factor (PDGF) family profile domain-containing protein</fullName>
    </recommendedName>
</protein>
<dbReference type="PROSITE" id="PS50278">
    <property type="entry name" value="PDGF_2"/>
    <property type="match status" value="1"/>
</dbReference>
<dbReference type="GO" id="GO:0005615">
    <property type="term" value="C:extracellular space"/>
    <property type="evidence" value="ECO:0007669"/>
    <property type="project" value="TreeGrafter"/>
</dbReference>
<keyword evidence="3" id="KW-0037">Angiogenesis</keyword>
<evidence type="ECO:0000256" key="7">
    <source>
        <dbReference type="ARBA" id="ARBA00023030"/>
    </source>
</evidence>
<evidence type="ECO:0000256" key="4">
    <source>
        <dbReference type="ARBA" id="ARBA00022685"/>
    </source>
</evidence>
<dbReference type="GO" id="GO:0001938">
    <property type="term" value="P:positive regulation of endothelial cell proliferation"/>
    <property type="evidence" value="ECO:0007669"/>
    <property type="project" value="TreeGrafter"/>
</dbReference>
<keyword evidence="7 9" id="KW-0339">Growth factor</keyword>
<dbReference type="Gene3D" id="2.10.90.10">
    <property type="entry name" value="Cystine-knot cytokines"/>
    <property type="match status" value="1"/>
</dbReference>
<gene>
    <name evidence="12" type="ORF">NDU88_006008</name>
</gene>
<dbReference type="GO" id="GO:0050930">
    <property type="term" value="P:induction of positive chemotaxis"/>
    <property type="evidence" value="ECO:0007669"/>
    <property type="project" value="TreeGrafter"/>
</dbReference>
<keyword evidence="4" id="KW-0165">Cleavage on pair of basic residues</keyword>
<dbReference type="GO" id="GO:0045766">
    <property type="term" value="P:positive regulation of angiogenesis"/>
    <property type="evidence" value="ECO:0007669"/>
    <property type="project" value="TreeGrafter"/>
</dbReference>
<dbReference type="GO" id="GO:0060754">
    <property type="term" value="P:positive regulation of mast cell chemotaxis"/>
    <property type="evidence" value="ECO:0007669"/>
    <property type="project" value="TreeGrafter"/>
</dbReference>
<feature type="domain" description="Platelet-derived growth factor (PDGF) family profile" evidence="11">
    <location>
        <begin position="33"/>
        <end position="128"/>
    </location>
</feature>
<dbReference type="GO" id="GO:0016020">
    <property type="term" value="C:membrane"/>
    <property type="evidence" value="ECO:0007669"/>
    <property type="project" value="InterPro"/>
</dbReference>
<dbReference type="InterPro" id="IPR004153">
    <property type="entry name" value="CXCXC_repeat"/>
</dbReference>
<dbReference type="PROSITE" id="PS00249">
    <property type="entry name" value="PDGF_1"/>
    <property type="match status" value="1"/>
</dbReference>
<evidence type="ECO:0000256" key="3">
    <source>
        <dbReference type="ARBA" id="ARBA00022657"/>
    </source>
</evidence>
<evidence type="ECO:0000256" key="6">
    <source>
        <dbReference type="ARBA" id="ARBA00022737"/>
    </source>
</evidence>
<accession>A0AAV7N266</accession>
<dbReference type="SUPFAM" id="SSF57593">
    <property type="entry name" value="Heparin-binding domain from vascular endothelial growth factor"/>
    <property type="match status" value="1"/>
</dbReference>
<dbReference type="GO" id="GO:0048010">
    <property type="term" value="P:vascular endothelial growth factor receptor signaling pathway"/>
    <property type="evidence" value="ECO:0007669"/>
    <property type="project" value="TreeGrafter"/>
</dbReference>
<evidence type="ECO:0000313" key="12">
    <source>
        <dbReference type="EMBL" id="KAJ1108632.1"/>
    </source>
</evidence>
<dbReference type="FunFam" id="2.10.90.10:FF:000030">
    <property type="entry name" value="Vascular endothelial growth factor B"/>
    <property type="match status" value="1"/>
</dbReference>
<keyword evidence="6" id="KW-0677">Repeat</keyword>
<dbReference type="GO" id="GO:0005172">
    <property type="term" value="F:vascular endothelial growth factor receptor binding"/>
    <property type="evidence" value="ECO:0007669"/>
    <property type="project" value="TreeGrafter"/>
</dbReference>
<keyword evidence="13" id="KW-1185">Reference proteome</keyword>
<dbReference type="PANTHER" id="PTHR12025:SF14">
    <property type="entry name" value="SNAKE VENOM VASCULAR ENDOTHELIAL GROWTH FACTOR TOXIN VR-1'-LIKE ISOFORM X1-RELATED"/>
    <property type="match status" value="1"/>
</dbReference>
<dbReference type="SUPFAM" id="SSF57501">
    <property type="entry name" value="Cystine-knot cytokines"/>
    <property type="match status" value="1"/>
</dbReference>
<keyword evidence="2" id="KW-0964">Secreted</keyword>
<dbReference type="GO" id="GO:0001666">
    <property type="term" value="P:response to hypoxia"/>
    <property type="evidence" value="ECO:0007669"/>
    <property type="project" value="TreeGrafter"/>
</dbReference>
<sequence>MGPWIAVCSLLLASIAHISQSKPPWEEKHRAGEVIKWIDVYNRSYCQPKEQLVDIGAEYPEEVEHIFRPSCVPLRRCAGCCVDEELECAATRMHVVIMQIMKTKFLNTQMVEVPFVEHSQCECRPKKYSKLKPERPRSCAPCPDRRKQQQDPHTCECTCKRSADRCRSKGQELNEHTCKCENLRR</sequence>
<dbReference type="SMART" id="SM00141">
    <property type="entry name" value="PDGF"/>
    <property type="match status" value="1"/>
</dbReference>
<proteinExistence type="inferred from homology"/>
<dbReference type="Proteomes" id="UP001066276">
    <property type="component" value="Chromosome 9"/>
</dbReference>
<evidence type="ECO:0000256" key="9">
    <source>
        <dbReference type="RuleBase" id="RU003818"/>
    </source>
</evidence>
<dbReference type="GO" id="GO:0042056">
    <property type="term" value="F:chemoattractant activity"/>
    <property type="evidence" value="ECO:0007669"/>
    <property type="project" value="TreeGrafter"/>
</dbReference>
<dbReference type="PANTHER" id="PTHR12025">
    <property type="entry name" value="VASCULAR ENDOTHELIAL GROWTH FACTOR"/>
    <property type="match status" value="1"/>
</dbReference>
<feature type="chain" id="PRO_5043742552" description="Platelet-derived growth factor (PDGF) family profile domain-containing protein" evidence="10">
    <location>
        <begin position="22"/>
        <end position="185"/>
    </location>
</feature>
<dbReference type="InterPro" id="IPR036841">
    <property type="entry name" value="VEGF_C_sf"/>
</dbReference>
<evidence type="ECO:0000256" key="10">
    <source>
        <dbReference type="SAM" id="SignalP"/>
    </source>
</evidence>
<evidence type="ECO:0000259" key="11">
    <source>
        <dbReference type="PROSITE" id="PS50278"/>
    </source>
</evidence>
<dbReference type="EMBL" id="JANPWB010000013">
    <property type="protein sequence ID" value="KAJ1108632.1"/>
    <property type="molecule type" value="Genomic_DNA"/>
</dbReference>
<evidence type="ECO:0000256" key="5">
    <source>
        <dbReference type="ARBA" id="ARBA00022729"/>
    </source>
</evidence>
<comment type="caution">
    <text evidence="12">The sequence shown here is derived from an EMBL/GenBank/DDBJ whole genome shotgun (WGS) entry which is preliminary data.</text>
</comment>
<dbReference type="Pfam" id="PF00341">
    <property type="entry name" value="PDGF"/>
    <property type="match status" value="1"/>
</dbReference>
<dbReference type="Gene3D" id="2.10.160.10">
    <property type="entry name" value="Vascular endothelial growth factor, heparin-binding domain"/>
    <property type="match status" value="1"/>
</dbReference>
<comment type="similarity">
    <text evidence="9">Belongs to the PDGF/VEGF growth factor family.</text>
</comment>
<feature type="signal peptide" evidence="10">
    <location>
        <begin position="1"/>
        <end position="21"/>
    </location>
</feature>
<organism evidence="12 13">
    <name type="scientific">Pleurodeles waltl</name>
    <name type="common">Iberian ribbed newt</name>
    <dbReference type="NCBI Taxonomy" id="8319"/>
    <lineage>
        <taxon>Eukaryota</taxon>
        <taxon>Metazoa</taxon>
        <taxon>Chordata</taxon>
        <taxon>Craniata</taxon>
        <taxon>Vertebrata</taxon>
        <taxon>Euteleostomi</taxon>
        <taxon>Amphibia</taxon>
        <taxon>Batrachia</taxon>
        <taxon>Caudata</taxon>
        <taxon>Salamandroidea</taxon>
        <taxon>Salamandridae</taxon>
        <taxon>Pleurodelinae</taxon>
        <taxon>Pleurodeles</taxon>
    </lineage>
</organism>
<dbReference type="InterPro" id="IPR000072">
    <property type="entry name" value="PDGF/VEGF_dom"/>
</dbReference>
<evidence type="ECO:0000256" key="1">
    <source>
        <dbReference type="ARBA" id="ARBA00004613"/>
    </source>
</evidence>
<dbReference type="GO" id="GO:0002040">
    <property type="term" value="P:sprouting angiogenesis"/>
    <property type="evidence" value="ECO:0007669"/>
    <property type="project" value="TreeGrafter"/>
</dbReference>
<dbReference type="GO" id="GO:0038084">
    <property type="term" value="P:vascular endothelial growth factor signaling pathway"/>
    <property type="evidence" value="ECO:0007669"/>
    <property type="project" value="TreeGrafter"/>
</dbReference>
<keyword evidence="5 10" id="KW-0732">Signal</keyword>
<dbReference type="GO" id="GO:0008201">
    <property type="term" value="F:heparin binding"/>
    <property type="evidence" value="ECO:0007669"/>
    <property type="project" value="InterPro"/>
</dbReference>
<name>A0AAV7N266_PLEWA</name>
<evidence type="ECO:0000256" key="8">
    <source>
        <dbReference type="ARBA" id="ARBA00023157"/>
    </source>
</evidence>
<reference evidence="12" key="1">
    <citation type="journal article" date="2022" name="bioRxiv">
        <title>Sequencing and chromosome-scale assembly of the giantPleurodeles waltlgenome.</title>
        <authorList>
            <person name="Brown T."/>
            <person name="Elewa A."/>
            <person name="Iarovenko S."/>
            <person name="Subramanian E."/>
            <person name="Araus A.J."/>
            <person name="Petzold A."/>
            <person name="Susuki M."/>
            <person name="Suzuki K.-i.T."/>
            <person name="Hayashi T."/>
            <person name="Toyoda A."/>
            <person name="Oliveira C."/>
            <person name="Osipova E."/>
            <person name="Leigh N.D."/>
            <person name="Simon A."/>
            <person name="Yun M.H."/>
        </authorList>
    </citation>
    <scope>NUCLEOTIDE SEQUENCE</scope>
    <source>
        <strain evidence="12">20211129_DDA</strain>
        <tissue evidence="12">Liver</tissue>
    </source>
</reference>
<dbReference type="GO" id="GO:0008083">
    <property type="term" value="F:growth factor activity"/>
    <property type="evidence" value="ECO:0007669"/>
    <property type="project" value="UniProtKB-KW"/>
</dbReference>
<comment type="subcellular location">
    <subcellularLocation>
        <location evidence="1">Secreted</location>
    </subcellularLocation>
</comment>
<keyword evidence="8" id="KW-1015">Disulfide bond</keyword>
<dbReference type="InterPro" id="IPR029034">
    <property type="entry name" value="Cystine-knot_cytokine"/>
</dbReference>
<evidence type="ECO:0000256" key="2">
    <source>
        <dbReference type="ARBA" id="ARBA00022525"/>
    </source>
</evidence>
<dbReference type="CDD" id="cd00135">
    <property type="entry name" value="PDGF"/>
    <property type="match status" value="1"/>
</dbReference>
<dbReference type="InterPro" id="IPR050507">
    <property type="entry name" value="PDGF/VEGF_growth_factor"/>
</dbReference>